<dbReference type="Pfam" id="PF13426">
    <property type="entry name" value="PAS_9"/>
    <property type="match status" value="1"/>
</dbReference>
<dbReference type="SMART" id="SM00091">
    <property type="entry name" value="PAS"/>
    <property type="match status" value="4"/>
</dbReference>
<dbReference type="Pfam" id="PF00989">
    <property type="entry name" value="PAS"/>
    <property type="match status" value="1"/>
</dbReference>
<dbReference type="InterPro" id="IPR035965">
    <property type="entry name" value="PAS-like_dom_sf"/>
</dbReference>
<feature type="domain" description="PAS" evidence="2">
    <location>
        <begin position="141"/>
        <end position="214"/>
    </location>
</feature>
<gene>
    <name evidence="3" type="ORF">MKP09_06190</name>
</gene>
<feature type="domain" description="PAS" evidence="2">
    <location>
        <begin position="269"/>
        <end position="339"/>
    </location>
</feature>
<dbReference type="InterPro" id="IPR052155">
    <property type="entry name" value="Biofilm_reg_signaling"/>
</dbReference>
<dbReference type="InterPro" id="IPR013655">
    <property type="entry name" value="PAS_fold_3"/>
</dbReference>
<dbReference type="NCBIfam" id="TIGR00229">
    <property type="entry name" value="sensory_box"/>
    <property type="match status" value="4"/>
</dbReference>
<dbReference type="PROSITE" id="PS50112">
    <property type="entry name" value="PAS"/>
    <property type="match status" value="3"/>
</dbReference>
<dbReference type="PANTHER" id="PTHR44757:SF2">
    <property type="entry name" value="BIOFILM ARCHITECTURE MAINTENANCE PROTEIN MBAA"/>
    <property type="match status" value="1"/>
</dbReference>
<dbReference type="InterPro" id="IPR013656">
    <property type="entry name" value="PAS_4"/>
</dbReference>
<comment type="caution">
    <text evidence="3">The sequence shown here is derived from an EMBL/GenBank/DDBJ whole genome shotgun (WGS) entry which is preliminary data.</text>
</comment>
<evidence type="ECO:0000313" key="3">
    <source>
        <dbReference type="EMBL" id="MCH5597522.1"/>
    </source>
</evidence>
<dbReference type="Proteomes" id="UP001202248">
    <property type="component" value="Unassembled WGS sequence"/>
</dbReference>
<sequence>MNEHYVKKDKLNTEVFDFWEIVFHNPIPMWIYDRHTYQFLYVNQAAINMYGYTAAEFESMTIKDIRPEEDVDMLVSNIRNKLGQRRWRHRNKSGDVFYVDVLACDLNYKQRDIALVTVIDINEKVLAAAKNEQLLQTVNNQKEQLDELLTNMNEVVWQTRADNFQLLYTNPACVRVYGYTPQEMMADPNIFINSIVDEDKERFEASIKQVLTEGKTKSEFSIRHRDGSIKYLSGNAVLKKGNGCIPDTLSGLTIDITDMVLSQNALLAKSRELENILESITDGFCTIDRDWRLTYVNKAFEKMFSIERSNSLYKNIWKVFPHLKDSVFYKDLMRAMNSRIAAHSEGYPLASQKWLSVSVYPTENELVLYFSDRTEERSLKEMVEENERRLRALIDNTSDLIWSVNRDLILTAANRAYIHAKHQFTGVYPHIGESVMGKIARTKQVEAWEQQYKRALNGEAFNVIQKYEMNGEQKIGETRFNPVYNDRSDIIGVSCFSRDITERTTHLLKIEQQNERLREIAWIQSHKVRSHVAAIMGLVEVLNLEDISDINNVETLQHILNVSHDLDNTIKDINDKTKAIDE</sequence>
<dbReference type="SUPFAM" id="SSF55785">
    <property type="entry name" value="PYP-like sensor domain (PAS domain)"/>
    <property type="match status" value="4"/>
</dbReference>
<dbReference type="CDD" id="cd00130">
    <property type="entry name" value="PAS"/>
    <property type="match status" value="3"/>
</dbReference>
<dbReference type="InterPro" id="IPR013767">
    <property type="entry name" value="PAS_fold"/>
</dbReference>
<reference evidence="3 4" key="1">
    <citation type="submission" date="2022-02" db="EMBL/GenBank/DDBJ databases">
        <authorList>
            <person name="Min J."/>
        </authorList>
    </citation>
    <scope>NUCLEOTIDE SEQUENCE [LARGE SCALE GENOMIC DNA]</scope>
    <source>
        <strain evidence="3 4">GR10-1</strain>
    </source>
</reference>
<dbReference type="PANTHER" id="PTHR44757">
    <property type="entry name" value="DIGUANYLATE CYCLASE DGCP"/>
    <property type="match status" value="1"/>
</dbReference>
<evidence type="ECO:0000313" key="4">
    <source>
        <dbReference type="Proteomes" id="UP001202248"/>
    </source>
</evidence>
<dbReference type="InterPro" id="IPR000014">
    <property type="entry name" value="PAS"/>
</dbReference>
<feature type="domain" description="PAS" evidence="2">
    <location>
        <begin position="28"/>
        <end position="85"/>
    </location>
</feature>
<feature type="coiled-coil region" evidence="1">
    <location>
        <begin position="128"/>
        <end position="155"/>
    </location>
</feature>
<accession>A0ABS9SGN0</accession>
<protein>
    <submittedName>
        <fullName evidence="3">PAS domain S-box protein</fullName>
    </submittedName>
</protein>
<dbReference type="EMBL" id="JAKWBL010000001">
    <property type="protein sequence ID" value="MCH5597522.1"/>
    <property type="molecule type" value="Genomic_DNA"/>
</dbReference>
<dbReference type="RefSeq" id="WP_240826903.1">
    <property type="nucleotide sequence ID" value="NZ_JAKWBL010000001.1"/>
</dbReference>
<dbReference type="Pfam" id="PF08448">
    <property type="entry name" value="PAS_4"/>
    <property type="match status" value="1"/>
</dbReference>
<keyword evidence="1" id="KW-0175">Coiled coil</keyword>
<dbReference type="Gene3D" id="3.30.450.20">
    <property type="entry name" value="PAS domain"/>
    <property type="match status" value="4"/>
</dbReference>
<evidence type="ECO:0000259" key="2">
    <source>
        <dbReference type="PROSITE" id="PS50112"/>
    </source>
</evidence>
<organism evidence="3 4">
    <name type="scientific">Niabella ginsengisoli</name>
    <dbReference type="NCBI Taxonomy" id="522298"/>
    <lineage>
        <taxon>Bacteria</taxon>
        <taxon>Pseudomonadati</taxon>
        <taxon>Bacteroidota</taxon>
        <taxon>Chitinophagia</taxon>
        <taxon>Chitinophagales</taxon>
        <taxon>Chitinophagaceae</taxon>
        <taxon>Niabella</taxon>
    </lineage>
</organism>
<evidence type="ECO:0000256" key="1">
    <source>
        <dbReference type="SAM" id="Coils"/>
    </source>
</evidence>
<proteinExistence type="predicted"/>
<dbReference type="Pfam" id="PF08447">
    <property type="entry name" value="PAS_3"/>
    <property type="match status" value="1"/>
</dbReference>
<keyword evidence="4" id="KW-1185">Reference proteome</keyword>
<name>A0ABS9SGN0_9BACT</name>